<evidence type="ECO:0000313" key="1">
    <source>
        <dbReference type="EMBL" id="MBC4018328.1"/>
    </source>
</evidence>
<reference evidence="1" key="1">
    <citation type="submission" date="2020-08" db="EMBL/GenBank/DDBJ databases">
        <authorList>
            <person name="Hu Y."/>
            <person name="Nguyen S.V."/>
            <person name="Li F."/>
            <person name="Fanning S."/>
        </authorList>
    </citation>
    <scope>NUCLEOTIDE SEQUENCE</scope>
    <source>
        <strain evidence="1">SYSU D8009</strain>
    </source>
</reference>
<sequence length="147" mass="16336">MTEAERAEFGIEGGWAMVRRHRIRWSECDQFAHANNAAYLLLAEDLRVSHWLAIGGRFALDQPGPLVAQMEARYLRSVAFDDEVAVTLRPATLRRTSFTHDYAVWKQGLVFSSRAVLVSAVPSTGEKVPLSPAIRARLIAEGAKEEG</sequence>
<proteinExistence type="predicted"/>
<dbReference type="Pfam" id="PF13279">
    <property type="entry name" value="4HBT_2"/>
    <property type="match status" value="1"/>
</dbReference>
<dbReference type="Proteomes" id="UP000600101">
    <property type="component" value="Unassembled WGS sequence"/>
</dbReference>
<evidence type="ECO:0000313" key="2">
    <source>
        <dbReference type="Proteomes" id="UP000600101"/>
    </source>
</evidence>
<dbReference type="SUPFAM" id="SSF54637">
    <property type="entry name" value="Thioesterase/thiol ester dehydrase-isomerase"/>
    <property type="match status" value="1"/>
</dbReference>
<keyword evidence="2" id="KW-1185">Reference proteome</keyword>
<accession>A0A9X0UFX1</accession>
<dbReference type="RefSeq" id="WP_186773082.1">
    <property type="nucleotide sequence ID" value="NZ_JACOMF010000050.1"/>
</dbReference>
<dbReference type="InterPro" id="IPR029069">
    <property type="entry name" value="HotDog_dom_sf"/>
</dbReference>
<dbReference type="Gene3D" id="3.10.129.10">
    <property type="entry name" value="Hotdog Thioesterase"/>
    <property type="match status" value="1"/>
</dbReference>
<organism evidence="1 2">
    <name type="scientific">Siccirubricoccus deserti</name>
    <dbReference type="NCBI Taxonomy" id="2013562"/>
    <lineage>
        <taxon>Bacteria</taxon>
        <taxon>Pseudomonadati</taxon>
        <taxon>Pseudomonadota</taxon>
        <taxon>Alphaproteobacteria</taxon>
        <taxon>Acetobacterales</taxon>
        <taxon>Roseomonadaceae</taxon>
        <taxon>Siccirubricoccus</taxon>
    </lineage>
</organism>
<dbReference type="CDD" id="cd00586">
    <property type="entry name" value="4HBT"/>
    <property type="match status" value="1"/>
</dbReference>
<gene>
    <name evidence="1" type="ORF">H7965_23875</name>
</gene>
<protein>
    <submittedName>
        <fullName evidence="1">Acyl-CoA thioesterase</fullName>
    </submittedName>
</protein>
<name>A0A9X0UFX1_9PROT</name>
<comment type="caution">
    <text evidence="1">The sequence shown here is derived from an EMBL/GenBank/DDBJ whole genome shotgun (WGS) entry which is preliminary data.</text>
</comment>
<dbReference type="AlphaFoldDB" id="A0A9X0UFX1"/>
<dbReference type="EMBL" id="JACOMF010000050">
    <property type="protein sequence ID" value="MBC4018328.1"/>
    <property type="molecule type" value="Genomic_DNA"/>
</dbReference>